<dbReference type="STRING" id="1859457.BET10_04370"/>
<evidence type="ECO:0000313" key="7">
    <source>
        <dbReference type="Proteomes" id="UP000179786"/>
    </source>
</evidence>
<dbReference type="EMBL" id="MKJU01000006">
    <property type="protein sequence ID" value="OHU92867.1"/>
    <property type="molecule type" value="Genomic_DNA"/>
</dbReference>
<dbReference type="Pfam" id="PF01041">
    <property type="entry name" value="DegT_DnrJ_EryC1"/>
    <property type="match status" value="1"/>
</dbReference>
<dbReference type="PIRSF" id="PIRSF000390">
    <property type="entry name" value="PLP_StrS"/>
    <property type="match status" value="1"/>
</dbReference>
<evidence type="ECO:0000256" key="1">
    <source>
        <dbReference type="ARBA" id="ARBA00022898"/>
    </source>
</evidence>
<dbReference type="GO" id="GO:0008483">
    <property type="term" value="F:transaminase activity"/>
    <property type="evidence" value="ECO:0007669"/>
    <property type="project" value="UniProtKB-KW"/>
</dbReference>
<dbReference type="InterPro" id="IPR000653">
    <property type="entry name" value="DegT/StrS_aminotransferase"/>
</dbReference>
<keyword evidence="7" id="KW-1185">Reference proteome</keyword>
<dbReference type="PANTHER" id="PTHR30244:SF36">
    <property type="entry name" value="3-OXO-GLUCOSE-6-PHOSPHATE:GLUTAMATE AMINOTRANSFERASE"/>
    <property type="match status" value="1"/>
</dbReference>
<accession>A0A1S1N089</accession>
<evidence type="ECO:0000256" key="3">
    <source>
        <dbReference type="PIRSR" id="PIRSR000390-1"/>
    </source>
</evidence>
<keyword evidence="1 4" id="KW-0663">Pyridoxal phosphate</keyword>
<dbReference type="Gene3D" id="3.90.1150.10">
    <property type="entry name" value="Aspartate Aminotransferase, domain 1"/>
    <property type="match status" value="1"/>
</dbReference>
<dbReference type="Proteomes" id="UP000179786">
    <property type="component" value="Unassembled WGS sequence"/>
</dbReference>
<evidence type="ECO:0000256" key="2">
    <source>
        <dbReference type="ARBA" id="ARBA00037999"/>
    </source>
</evidence>
<comment type="caution">
    <text evidence="6">The sequence shown here is derived from an EMBL/GenBank/DDBJ whole genome shotgun (WGS) entry which is preliminary data.</text>
</comment>
<protein>
    <submittedName>
        <fullName evidence="6">Aminotransferase</fullName>
    </submittedName>
</protein>
<dbReference type="CDD" id="cd00616">
    <property type="entry name" value="AHBA_syn"/>
    <property type="match status" value="1"/>
</dbReference>
<feature type="active site" description="Proton acceptor" evidence="3">
    <location>
        <position position="190"/>
    </location>
</feature>
<proteinExistence type="inferred from homology"/>
<dbReference type="OrthoDB" id="9804264at2"/>
<organism evidence="6 7">
    <name type="scientific">Pseudoalteromonas amylolytica</name>
    <dbReference type="NCBI Taxonomy" id="1859457"/>
    <lineage>
        <taxon>Bacteria</taxon>
        <taxon>Pseudomonadati</taxon>
        <taxon>Pseudomonadota</taxon>
        <taxon>Gammaproteobacteria</taxon>
        <taxon>Alteromonadales</taxon>
        <taxon>Pseudoalteromonadaceae</taxon>
        <taxon>Pseudoalteromonas</taxon>
    </lineage>
</organism>
<dbReference type="PANTHER" id="PTHR30244">
    <property type="entry name" value="TRANSAMINASE"/>
    <property type="match status" value="1"/>
</dbReference>
<dbReference type="InterPro" id="IPR015421">
    <property type="entry name" value="PyrdxlP-dep_Trfase_major"/>
</dbReference>
<keyword evidence="6" id="KW-0032">Aminotransferase</keyword>
<dbReference type="GO" id="GO:0000271">
    <property type="term" value="P:polysaccharide biosynthetic process"/>
    <property type="evidence" value="ECO:0007669"/>
    <property type="project" value="TreeGrafter"/>
</dbReference>
<keyword evidence="6" id="KW-0808">Transferase</keyword>
<dbReference type="GO" id="GO:0030170">
    <property type="term" value="F:pyridoxal phosphate binding"/>
    <property type="evidence" value="ECO:0007669"/>
    <property type="project" value="TreeGrafter"/>
</dbReference>
<feature type="modified residue" description="N6-(pyridoxal phosphate)lysine" evidence="4">
    <location>
        <position position="190"/>
    </location>
</feature>
<dbReference type="InterPro" id="IPR015424">
    <property type="entry name" value="PyrdxlP-dep_Trfase"/>
</dbReference>
<reference evidence="6 7" key="1">
    <citation type="submission" date="2016-09" db="EMBL/GenBank/DDBJ databases">
        <title>Pseudoalteromonas amylolytica sp. nov., isolated from the surface seawater.</title>
        <authorList>
            <person name="Wu Y.-H."/>
            <person name="Cheng H."/>
            <person name="Jin X.-B."/>
            <person name="Wang C.-S."/>
            <person name="Xu X.-W."/>
        </authorList>
    </citation>
    <scope>NUCLEOTIDE SEQUENCE [LARGE SCALE GENOMIC DNA]</scope>
    <source>
        <strain evidence="6 7">JW1</strain>
    </source>
</reference>
<gene>
    <name evidence="6" type="ORF">BET10_04370</name>
</gene>
<evidence type="ECO:0000313" key="6">
    <source>
        <dbReference type="EMBL" id="OHU92867.1"/>
    </source>
</evidence>
<dbReference type="Gene3D" id="3.40.640.10">
    <property type="entry name" value="Type I PLP-dependent aspartate aminotransferase-like (Major domain)"/>
    <property type="match status" value="1"/>
</dbReference>
<dbReference type="SUPFAM" id="SSF53383">
    <property type="entry name" value="PLP-dependent transferases"/>
    <property type="match status" value="1"/>
</dbReference>
<evidence type="ECO:0000256" key="5">
    <source>
        <dbReference type="RuleBase" id="RU004508"/>
    </source>
</evidence>
<dbReference type="InterPro" id="IPR015422">
    <property type="entry name" value="PyrdxlP-dep_Trfase_small"/>
</dbReference>
<name>A0A1S1N089_9GAMM</name>
<comment type="similarity">
    <text evidence="2 5">Belongs to the DegT/DnrJ/EryC1 family.</text>
</comment>
<sequence length="373" mass="41390">MKVPFLDLKRINAVYRDQLVEAATRVIDSGWYIQGEELSRFEQEFAAYCDSKYCVGVGNGLDALTIVLKGYVELGIMSEGDEVIVPANTFIATALAVSQAGLKPMLVDCSEQHFNLDYEAVERAITEKTKAIILVHLYGQVSDVDAFTRIAKKHSLKLIEDAAQAHGATFNGMKSGSIGDAAAFSFYPGKNLGALGDAGAVITSDDALHTICRKLSNYGSEVKYQHDVKGTNSRLDEIQAAFLSVKLEHLEVEIEKRRKIAARYRAEISNSNITLPLCNNEAAHVWHLFVCRSRSRDAVIKHLREKGIQCQVHYPLPIHEQEAYRTNMNEICLDDVAVTTRLSNEIFSLPIGPMMTQEEVSHVINACNEVELI</sequence>
<dbReference type="AlphaFoldDB" id="A0A1S1N089"/>
<evidence type="ECO:0000256" key="4">
    <source>
        <dbReference type="PIRSR" id="PIRSR000390-2"/>
    </source>
</evidence>